<feature type="modified residue" description="4-aspartylphosphate" evidence="1">
    <location>
        <position position="64"/>
    </location>
</feature>
<reference evidence="3" key="2">
    <citation type="submission" date="2023-04" db="EMBL/GenBank/DDBJ databases">
        <title>Paracnuella aquatica gen. nov., sp. nov., a member of the family Chitinophagaceae isolated from a hot spring.</title>
        <authorList>
            <person name="Wang C."/>
        </authorList>
    </citation>
    <scope>NUCLEOTIDE SEQUENCE</scope>
    <source>
        <strain evidence="3">LB-8</strain>
    </source>
</reference>
<dbReference type="InterPro" id="IPR052893">
    <property type="entry name" value="TCS_response_regulator"/>
</dbReference>
<evidence type="ECO:0000256" key="1">
    <source>
        <dbReference type="PROSITE-ProRule" id="PRU00169"/>
    </source>
</evidence>
<comment type="caution">
    <text evidence="3">The sequence shown here is derived from an EMBL/GenBank/DDBJ whole genome shotgun (WGS) entry which is preliminary data.</text>
</comment>
<keyword evidence="1" id="KW-0597">Phosphoprotein</keyword>
<dbReference type="PROSITE" id="PS50110">
    <property type="entry name" value="RESPONSE_REGULATORY"/>
    <property type="match status" value="1"/>
</dbReference>
<dbReference type="InterPro" id="IPR011006">
    <property type="entry name" value="CheY-like_superfamily"/>
</dbReference>
<dbReference type="PANTHER" id="PTHR44520">
    <property type="entry name" value="RESPONSE REGULATOR RCP1-RELATED"/>
    <property type="match status" value="1"/>
</dbReference>
<dbReference type="InterPro" id="IPR001789">
    <property type="entry name" value="Sig_transdc_resp-reg_receiver"/>
</dbReference>
<evidence type="ECO:0000313" key="3">
    <source>
        <dbReference type="EMBL" id="MCU7547820.1"/>
    </source>
</evidence>
<proteinExistence type="predicted"/>
<dbReference type="SMART" id="SM00448">
    <property type="entry name" value="REC"/>
    <property type="match status" value="1"/>
</dbReference>
<dbReference type="AlphaFoldDB" id="A0A9X3B6C5"/>
<evidence type="ECO:0000313" key="4">
    <source>
        <dbReference type="Proteomes" id="UP001155483"/>
    </source>
</evidence>
<sequence length="135" mass="15334">MDANKEHIILCVDDDPDDLHLLQIALKEVGSNHKIVEAYNGEEALIMLKEMKHNGNLPCLVVLDINMPKIDGKQTLVSIQKDEEMKSMPVVVFTTSSNPLDQLFFAKKNVEFITKPIQYNTMFEVANRLLSFCKV</sequence>
<dbReference type="RefSeq" id="WP_279295265.1">
    <property type="nucleotide sequence ID" value="NZ_JAOTIF010000001.1"/>
</dbReference>
<dbReference type="EMBL" id="JAOTIF010000001">
    <property type="protein sequence ID" value="MCU7547820.1"/>
    <property type="molecule type" value="Genomic_DNA"/>
</dbReference>
<protein>
    <submittedName>
        <fullName evidence="3">Response regulator</fullName>
    </submittedName>
</protein>
<accession>A0A9X3B6C5</accession>
<dbReference type="Gene3D" id="3.40.50.2300">
    <property type="match status" value="1"/>
</dbReference>
<dbReference type="Proteomes" id="UP001155483">
    <property type="component" value="Unassembled WGS sequence"/>
</dbReference>
<feature type="domain" description="Response regulatory" evidence="2">
    <location>
        <begin position="8"/>
        <end position="130"/>
    </location>
</feature>
<dbReference type="Pfam" id="PF00072">
    <property type="entry name" value="Response_reg"/>
    <property type="match status" value="1"/>
</dbReference>
<reference evidence="3" key="1">
    <citation type="submission" date="2022-09" db="EMBL/GenBank/DDBJ databases">
        <authorList>
            <person name="Yuan C."/>
            <person name="Ke Z."/>
        </authorList>
    </citation>
    <scope>NUCLEOTIDE SEQUENCE</scope>
    <source>
        <strain evidence="3">LB-8</strain>
    </source>
</reference>
<keyword evidence="4" id="KW-1185">Reference proteome</keyword>
<gene>
    <name evidence="3" type="ORF">OCK74_01780</name>
</gene>
<dbReference type="SUPFAM" id="SSF52172">
    <property type="entry name" value="CheY-like"/>
    <property type="match status" value="1"/>
</dbReference>
<dbReference type="GO" id="GO:0000160">
    <property type="term" value="P:phosphorelay signal transduction system"/>
    <property type="evidence" value="ECO:0007669"/>
    <property type="project" value="InterPro"/>
</dbReference>
<organism evidence="3 4">
    <name type="scientific">Paraflavisolibacter caeni</name>
    <dbReference type="NCBI Taxonomy" id="2982496"/>
    <lineage>
        <taxon>Bacteria</taxon>
        <taxon>Pseudomonadati</taxon>
        <taxon>Bacteroidota</taxon>
        <taxon>Chitinophagia</taxon>
        <taxon>Chitinophagales</taxon>
        <taxon>Chitinophagaceae</taxon>
        <taxon>Paraflavisolibacter</taxon>
    </lineage>
</organism>
<name>A0A9X3B6C5_9BACT</name>
<evidence type="ECO:0000259" key="2">
    <source>
        <dbReference type="PROSITE" id="PS50110"/>
    </source>
</evidence>